<proteinExistence type="predicted"/>
<evidence type="ECO:0000313" key="1">
    <source>
        <dbReference type="EMBL" id="KAJ7376040.1"/>
    </source>
</evidence>
<keyword evidence="2" id="KW-1185">Reference proteome</keyword>
<name>A0A9W9Z6Y3_9CNID</name>
<accession>A0A9W9Z6Y3</accession>
<reference evidence="1" key="1">
    <citation type="submission" date="2023-01" db="EMBL/GenBank/DDBJ databases">
        <title>Genome assembly of the deep-sea coral Lophelia pertusa.</title>
        <authorList>
            <person name="Herrera S."/>
            <person name="Cordes E."/>
        </authorList>
    </citation>
    <scope>NUCLEOTIDE SEQUENCE</scope>
    <source>
        <strain evidence="1">USNM1676648</strain>
        <tissue evidence="1">Polyp</tissue>
    </source>
</reference>
<comment type="caution">
    <text evidence="1">The sequence shown here is derived from an EMBL/GenBank/DDBJ whole genome shotgun (WGS) entry which is preliminary data.</text>
</comment>
<gene>
    <name evidence="1" type="ORF">OS493_037241</name>
</gene>
<dbReference type="AlphaFoldDB" id="A0A9W9Z6Y3"/>
<organism evidence="1 2">
    <name type="scientific">Desmophyllum pertusum</name>
    <dbReference type="NCBI Taxonomy" id="174260"/>
    <lineage>
        <taxon>Eukaryota</taxon>
        <taxon>Metazoa</taxon>
        <taxon>Cnidaria</taxon>
        <taxon>Anthozoa</taxon>
        <taxon>Hexacorallia</taxon>
        <taxon>Scleractinia</taxon>
        <taxon>Caryophylliina</taxon>
        <taxon>Caryophylliidae</taxon>
        <taxon>Desmophyllum</taxon>
    </lineage>
</organism>
<dbReference type="EMBL" id="MU826418">
    <property type="protein sequence ID" value="KAJ7376040.1"/>
    <property type="molecule type" value="Genomic_DNA"/>
</dbReference>
<dbReference type="OrthoDB" id="5966073at2759"/>
<protein>
    <submittedName>
        <fullName evidence="1">Uncharacterized protein</fullName>
    </submittedName>
</protein>
<evidence type="ECO:0000313" key="2">
    <source>
        <dbReference type="Proteomes" id="UP001163046"/>
    </source>
</evidence>
<dbReference type="Proteomes" id="UP001163046">
    <property type="component" value="Unassembled WGS sequence"/>
</dbReference>
<sequence>MSKTNTQRKSDCFVWTDDEVELLLHVTKDYKASKSMENVDWESCQTKYSDILDLFNEQYPSPEDAKKLAKEYPHNKEELTKVMLTSKLKATRAKFRKAVDTGRRSGHGRVVLLYFELCEEIKMKTSNSTVYSFNESSASPASSSILEQDLSDIAELSEAPGEAEVSKESSSVKERRDLLNAKLKGYKQEKLKRKLPIDSQLLTVAHDELQVKKQLLEKMDKMDKEYSNHLNKLTSNMEKLTGCIADGFSMLRQIIHPPFSQYMPPASYPSMHSGYTNMSNPAVPTHRPDSPSPQFSFTQALFLTLITMIH</sequence>